<evidence type="ECO:0000313" key="2">
    <source>
        <dbReference type="Proteomes" id="UP001231370"/>
    </source>
</evidence>
<dbReference type="PANTHER" id="PTHR43019">
    <property type="entry name" value="SERINE ENDOPROTEASE DEGS"/>
    <property type="match status" value="1"/>
</dbReference>
<keyword evidence="1" id="KW-0378">Hydrolase</keyword>
<keyword evidence="2" id="KW-1185">Reference proteome</keyword>
<dbReference type="EMBL" id="JAQPOK010000122">
    <property type="protein sequence ID" value="MDJ1180440.1"/>
    <property type="molecule type" value="Genomic_DNA"/>
</dbReference>
<organism evidence="1 2">
    <name type="scientific">Roseofilum halophilum BLCC-M91</name>
    <dbReference type="NCBI Taxonomy" id="3022259"/>
    <lineage>
        <taxon>Bacteria</taxon>
        <taxon>Bacillati</taxon>
        <taxon>Cyanobacteriota</taxon>
        <taxon>Cyanophyceae</taxon>
        <taxon>Desertifilales</taxon>
        <taxon>Desertifilaceae</taxon>
        <taxon>Roseofilum</taxon>
        <taxon>Roseofilum halophilum</taxon>
    </lineage>
</organism>
<dbReference type="Proteomes" id="UP001231370">
    <property type="component" value="Unassembled WGS sequence"/>
</dbReference>
<dbReference type="PANTHER" id="PTHR43019:SF23">
    <property type="entry name" value="PROTEASE DO-LIKE 5, CHLOROPLASTIC"/>
    <property type="match status" value="1"/>
</dbReference>
<protein>
    <submittedName>
        <fullName evidence="1">Serine protease</fullName>
    </submittedName>
</protein>
<gene>
    <name evidence="1" type="ORF">PJF56_16375</name>
</gene>
<dbReference type="Pfam" id="PF13365">
    <property type="entry name" value="Trypsin_2"/>
    <property type="match status" value="1"/>
</dbReference>
<dbReference type="RefSeq" id="WP_283763741.1">
    <property type="nucleotide sequence ID" value="NZ_JAQPOK010000122.1"/>
</dbReference>
<comment type="caution">
    <text evidence="1">The sequence shown here is derived from an EMBL/GenBank/DDBJ whole genome shotgun (WGS) entry which is preliminary data.</text>
</comment>
<dbReference type="InterPro" id="IPR009003">
    <property type="entry name" value="Peptidase_S1_PA"/>
</dbReference>
<reference evidence="1 2" key="1">
    <citation type="submission" date="2023-01" db="EMBL/GenBank/DDBJ databases">
        <title>Novel diversity within Roseofilum (Cyanobacteria; Desertifilaceae) from marine benthic mats with descriptions of four novel species.</title>
        <authorList>
            <person name="Wang Y."/>
            <person name="Berthold D.E."/>
            <person name="Hu J."/>
            <person name="Lefler F.W."/>
            <person name="Laughinghouse H.D. IV."/>
        </authorList>
    </citation>
    <scope>NUCLEOTIDE SEQUENCE [LARGE SCALE GENOMIC DNA]</scope>
    <source>
        <strain evidence="1 2">BLCC-M91</strain>
    </source>
</reference>
<dbReference type="GO" id="GO:0008233">
    <property type="term" value="F:peptidase activity"/>
    <property type="evidence" value="ECO:0007669"/>
    <property type="project" value="UniProtKB-KW"/>
</dbReference>
<dbReference type="GO" id="GO:0006508">
    <property type="term" value="P:proteolysis"/>
    <property type="evidence" value="ECO:0007669"/>
    <property type="project" value="UniProtKB-KW"/>
</dbReference>
<dbReference type="InterPro" id="IPR043504">
    <property type="entry name" value="Peptidase_S1_PA_chymotrypsin"/>
</dbReference>
<dbReference type="SUPFAM" id="SSF50494">
    <property type="entry name" value="Trypsin-like serine proteases"/>
    <property type="match status" value="1"/>
</dbReference>
<dbReference type="Gene3D" id="2.40.10.10">
    <property type="entry name" value="Trypsin-like serine proteases"/>
    <property type="match status" value="2"/>
</dbReference>
<evidence type="ECO:0000313" key="1">
    <source>
        <dbReference type="EMBL" id="MDJ1180440.1"/>
    </source>
</evidence>
<proteinExistence type="predicted"/>
<accession>A0ABT7BMY0</accession>
<sequence length="312" mass="33676">MNRNYLSAALAGTAIVSTIVMTQTQPTFALTGVEINNIAREVTVLIKDPEGEGHGSGVIIAKEGNTYYVLTANHVVSYETQYNLVTGDKQGYAIDYSKIQRLNGVDLAIVPFTSDKDYRIAKLANTNTVQQGQSVFISGWPATSQSIQEVTRQFTSGIVSSLLEQPRSDGYALVYDSVTRRGMSGGPVFDSEGRVIAIHGLGDAETRDQVQSVSPNAPGIESVADLIGSGFNLGIPITIYLQTAPGSNIFLTVQVENTPVQQAVVDYTPPAQPDPRDTMNINQVFSNINEGLNTINRGVDTFRRVCGFFGCR</sequence>
<keyword evidence="1" id="KW-0645">Protease</keyword>
<name>A0ABT7BMY0_9CYAN</name>